<evidence type="ECO:0000313" key="3">
    <source>
        <dbReference type="Proteomes" id="UP000594638"/>
    </source>
</evidence>
<dbReference type="OrthoDB" id="6259853at2759"/>
<name>A0A8S0UAW9_OLEEU</name>
<dbReference type="PANTHER" id="PTHR22691:SF8">
    <property type="entry name" value="PROTEIN SPT2 HOMOLOG"/>
    <property type="match status" value="1"/>
</dbReference>
<protein>
    <submittedName>
        <fullName evidence="2">Uncharacterized protein</fullName>
    </submittedName>
</protein>
<dbReference type="GO" id="GO:0042393">
    <property type="term" value="F:histone binding"/>
    <property type="evidence" value="ECO:0007669"/>
    <property type="project" value="TreeGrafter"/>
</dbReference>
<keyword evidence="1" id="KW-0175">Coiled coil</keyword>
<dbReference type="EMBL" id="CACTIH010007514">
    <property type="protein sequence ID" value="CAA3014961.1"/>
    <property type="molecule type" value="Genomic_DNA"/>
</dbReference>
<dbReference type="Proteomes" id="UP000594638">
    <property type="component" value="Unassembled WGS sequence"/>
</dbReference>
<proteinExistence type="predicted"/>
<accession>A0A8S0UAW9</accession>
<dbReference type="GO" id="GO:0006334">
    <property type="term" value="P:nucleosome assembly"/>
    <property type="evidence" value="ECO:0007669"/>
    <property type="project" value="TreeGrafter"/>
</dbReference>
<organism evidence="2 3">
    <name type="scientific">Olea europaea subsp. europaea</name>
    <dbReference type="NCBI Taxonomy" id="158383"/>
    <lineage>
        <taxon>Eukaryota</taxon>
        <taxon>Viridiplantae</taxon>
        <taxon>Streptophyta</taxon>
        <taxon>Embryophyta</taxon>
        <taxon>Tracheophyta</taxon>
        <taxon>Spermatophyta</taxon>
        <taxon>Magnoliopsida</taxon>
        <taxon>eudicotyledons</taxon>
        <taxon>Gunneridae</taxon>
        <taxon>Pentapetalae</taxon>
        <taxon>asterids</taxon>
        <taxon>lamiids</taxon>
        <taxon>Lamiales</taxon>
        <taxon>Oleaceae</taxon>
        <taxon>Oleeae</taxon>
        <taxon>Olea</taxon>
    </lineage>
</organism>
<reference evidence="2 3" key="1">
    <citation type="submission" date="2019-12" db="EMBL/GenBank/DDBJ databases">
        <authorList>
            <person name="Alioto T."/>
            <person name="Alioto T."/>
            <person name="Gomez Garrido J."/>
        </authorList>
    </citation>
    <scope>NUCLEOTIDE SEQUENCE [LARGE SCALE GENOMIC DNA]</scope>
</reference>
<evidence type="ECO:0000313" key="2">
    <source>
        <dbReference type="EMBL" id="CAA3014961.1"/>
    </source>
</evidence>
<dbReference type="PANTHER" id="PTHR22691">
    <property type="entry name" value="YEAST SPT2-RELATED"/>
    <property type="match status" value="1"/>
</dbReference>
<comment type="caution">
    <text evidence="2">The sequence shown here is derived from an EMBL/GenBank/DDBJ whole genome shotgun (WGS) entry which is preliminary data.</text>
</comment>
<dbReference type="GO" id="GO:0006360">
    <property type="term" value="P:transcription by RNA polymerase I"/>
    <property type="evidence" value="ECO:0007669"/>
    <property type="project" value="TreeGrafter"/>
</dbReference>
<dbReference type="GO" id="GO:0003677">
    <property type="term" value="F:DNA binding"/>
    <property type="evidence" value="ECO:0007669"/>
    <property type="project" value="TreeGrafter"/>
</dbReference>
<evidence type="ECO:0000256" key="1">
    <source>
        <dbReference type="ARBA" id="ARBA00023054"/>
    </source>
</evidence>
<dbReference type="AlphaFoldDB" id="A0A8S0UAW9"/>
<gene>
    <name evidence="2" type="ORF">OLEA9_A046333</name>
</gene>
<dbReference type="Gramene" id="OE9A046333T1">
    <property type="protein sequence ID" value="OE9A046333C1"/>
    <property type="gene ID" value="OE9A046333"/>
</dbReference>
<sequence>MRRNECRKEDSHLPAQEKLEFLEQRKRLKVTVKKQMNKELGTADPSSCDKTSAVHRKNCGSFFGSSQSVIASGVIQESKSFLKHPNLAARVS</sequence>
<keyword evidence="3" id="KW-1185">Reference proteome</keyword>
<dbReference type="GO" id="GO:0005730">
    <property type="term" value="C:nucleolus"/>
    <property type="evidence" value="ECO:0007669"/>
    <property type="project" value="TreeGrafter"/>
</dbReference>